<reference evidence="1" key="1">
    <citation type="submission" date="2023-04" db="EMBL/GenBank/DDBJ databases">
        <title>Genomic diversity of scab-causing Streptomyces spp. in the province of Quebec, Canada.</title>
        <authorList>
            <person name="Biessy A."/>
            <person name="Cadieux M."/>
            <person name="Ciotola M."/>
            <person name="Filion M."/>
        </authorList>
    </citation>
    <scope>NUCLEOTIDE SEQUENCE</scope>
    <source>
        <strain evidence="1">B21-115</strain>
    </source>
</reference>
<comment type="caution">
    <text evidence="1">The sequence shown here is derived from an EMBL/GenBank/DDBJ whole genome shotgun (WGS) entry which is preliminary data.</text>
</comment>
<gene>
    <name evidence="1" type="ORF">QBA35_42015</name>
</gene>
<proteinExistence type="predicted"/>
<organism evidence="1 2">
    <name type="scientific">Streptomyces bottropensis</name>
    <dbReference type="NCBI Taxonomy" id="42235"/>
    <lineage>
        <taxon>Bacteria</taxon>
        <taxon>Bacillati</taxon>
        <taxon>Actinomycetota</taxon>
        <taxon>Actinomycetes</taxon>
        <taxon>Kitasatosporales</taxon>
        <taxon>Streptomycetaceae</taxon>
        <taxon>Streptomyces</taxon>
    </lineage>
</organism>
<name>A0ABU8B2C9_9ACTN</name>
<accession>A0ABU8B2C9</accession>
<protein>
    <submittedName>
        <fullName evidence="1">SdpA family antimicrobial peptide system protein</fullName>
    </submittedName>
</protein>
<sequence>MTSLLVALPSSAVTSAGVVASRQYVGKVWPQGWSFFTKSPRSPSKGAYSISSDGLPRSLFIGPHASPSNVFGAGRRVRAQGPELAILMNATPERAWKKCGGYTVSDCGIDDFGDAPKIRNDSPIPTLCGKTVLTREEPIPWAWRKLTEGQYRVTKAAEVNIQC</sequence>
<evidence type="ECO:0000313" key="2">
    <source>
        <dbReference type="Proteomes" id="UP001310290"/>
    </source>
</evidence>
<dbReference type="EMBL" id="JARULZ010000003">
    <property type="protein sequence ID" value="MEH0639709.1"/>
    <property type="molecule type" value="Genomic_DNA"/>
</dbReference>
<dbReference type="RefSeq" id="WP_158690947.1">
    <property type="nucleotide sequence ID" value="NZ_JARULZ010000003.1"/>
</dbReference>
<dbReference type="Pfam" id="PF17418">
    <property type="entry name" value="SdpA"/>
    <property type="match status" value="1"/>
</dbReference>
<dbReference type="GeneID" id="96271668"/>
<evidence type="ECO:0000313" key="1">
    <source>
        <dbReference type="EMBL" id="MEH0639709.1"/>
    </source>
</evidence>
<dbReference type="NCBIfam" id="TIGR04034">
    <property type="entry name" value="export_SdpA"/>
    <property type="match status" value="1"/>
</dbReference>
<keyword evidence="2" id="KW-1185">Reference proteome</keyword>
<dbReference type="InterPro" id="IPR023902">
    <property type="entry name" value="Sporulation_SdpA"/>
</dbReference>
<dbReference type="Proteomes" id="UP001310290">
    <property type="component" value="Unassembled WGS sequence"/>
</dbReference>